<dbReference type="PANTHER" id="PTHR30504">
    <property type="entry name" value="GLUCANS BIOSYNTHESIS PROTEIN"/>
    <property type="match status" value="1"/>
</dbReference>
<dbReference type="GO" id="GO:0030288">
    <property type="term" value="C:outer membrane-bounded periplasmic space"/>
    <property type="evidence" value="ECO:0007669"/>
    <property type="project" value="TreeGrafter"/>
</dbReference>
<dbReference type="SUPFAM" id="SSF81296">
    <property type="entry name" value="E set domains"/>
    <property type="match status" value="1"/>
</dbReference>
<dbReference type="InterPro" id="IPR011013">
    <property type="entry name" value="Gal_mutarotase_sf_dom"/>
</dbReference>
<gene>
    <name evidence="8" type="ORF">H2509_12920</name>
</gene>
<evidence type="ECO:0000313" key="8">
    <source>
        <dbReference type="EMBL" id="MBA5778027.1"/>
    </source>
</evidence>
<evidence type="ECO:0000256" key="4">
    <source>
        <dbReference type="ARBA" id="ARBA00015376"/>
    </source>
</evidence>
<evidence type="ECO:0000313" key="9">
    <source>
        <dbReference type="Proteomes" id="UP000541109"/>
    </source>
</evidence>
<dbReference type="InterPro" id="IPR014756">
    <property type="entry name" value="Ig_E-set"/>
</dbReference>
<dbReference type="PIRSF" id="PIRSF006281">
    <property type="entry name" value="MdoG"/>
    <property type="match status" value="1"/>
</dbReference>
<keyword evidence="9" id="KW-1185">Reference proteome</keyword>
<dbReference type="RefSeq" id="WP_182166010.1">
    <property type="nucleotide sequence ID" value="NZ_JACFXV010000054.1"/>
</dbReference>
<comment type="subcellular location">
    <subcellularLocation>
        <location evidence="1">Periplasm</location>
    </subcellularLocation>
</comment>
<protein>
    <recommendedName>
        <fullName evidence="4">Glucans biosynthesis protein G</fullName>
    </recommendedName>
</protein>
<dbReference type="Gene3D" id="2.60.40.10">
    <property type="entry name" value="Immunoglobulins"/>
    <property type="match status" value="1"/>
</dbReference>
<dbReference type="UniPathway" id="UPA00637"/>
<comment type="pathway">
    <text evidence="2">Glycan metabolism; osmoregulated periplasmic glucan (OPG) biosynthesis.</text>
</comment>
<dbReference type="InterPro" id="IPR007444">
    <property type="entry name" value="Glucan_biosyn_MdoG_C"/>
</dbReference>
<dbReference type="GO" id="GO:0003824">
    <property type="term" value="F:catalytic activity"/>
    <property type="evidence" value="ECO:0007669"/>
    <property type="project" value="InterPro"/>
</dbReference>
<dbReference type="InterPro" id="IPR014438">
    <property type="entry name" value="Glucan_biosyn_MdoG/MdoD"/>
</dbReference>
<dbReference type="PANTHER" id="PTHR30504:SF4">
    <property type="entry name" value="GLUCANS BIOSYNTHESIS PROTEIN G"/>
    <property type="match status" value="1"/>
</dbReference>
<dbReference type="EMBL" id="JACFXV010000054">
    <property type="protein sequence ID" value="MBA5778027.1"/>
    <property type="molecule type" value="Genomic_DNA"/>
</dbReference>
<name>A0A839AH01_9HYPH</name>
<evidence type="ECO:0000256" key="6">
    <source>
        <dbReference type="ARBA" id="ARBA00022764"/>
    </source>
</evidence>
<evidence type="ECO:0000259" key="7">
    <source>
        <dbReference type="Pfam" id="PF04349"/>
    </source>
</evidence>
<evidence type="ECO:0000256" key="2">
    <source>
        <dbReference type="ARBA" id="ARBA00005001"/>
    </source>
</evidence>
<evidence type="ECO:0000256" key="3">
    <source>
        <dbReference type="ARBA" id="ARBA00009284"/>
    </source>
</evidence>
<comment type="caution">
    <text evidence="8">The sequence shown here is derived from an EMBL/GenBank/DDBJ whole genome shotgun (WGS) entry which is preliminary data.</text>
</comment>
<dbReference type="GO" id="GO:0051274">
    <property type="term" value="P:beta-glucan biosynthetic process"/>
    <property type="evidence" value="ECO:0007669"/>
    <property type="project" value="TreeGrafter"/>
</dbReference>
<dbReference type="FunFam" id="2.70.98.10:FF:000001">
    <property type="entry name" value="Glucans biosynthesis protein G"/>
    <property type="match status" value="1"/>
</dbReference>
<evidence type="ECO:0000256" key="5">
    <source>
        <dbReference type="ARBA" id="ARBA00022729"/>
    </source>
</evidence>
<keyword evidence="6" id="KW-0574">Periplasm</keyword>
<reference evidence="8 9" key="1">
    <citation type="submission" date="2020-07" db="EMBL/GenBank/DDBJ databases">
        <title>Stappia sp., F7233, whole genome shotgun sequencing project.</title>
        <authorList>
            <person name="Jiang S."/>
            <person name="Liu Z.W."/>
            <person name="Du Z.J."/>
        </authorList>
    </citation>
    <scope>NUCLEOTIDE SEQUENCE [LARGE SCALE GENOMIC DNA]</scope>
    <source>
        <strain evidence="8 9">F7233</strain>
    </source>
</reference>
<dbReference type="InterPro" id="IPR013783">
    <property type="entry name" value="Ig-like_fold"/>
</dbReference>
<dbReference type="AlphaFoldDB" id="A0A839AH01"/>
<sequence length="525" mass="58872">MDRRAFLALGSAVIGLVAGRKLMLGLPAQAAEADPGEGVDFSWEHLVERARAKAGEEYSDEPMPLPEVITDLDYDQHRAIRFRPDHALWRDRDTDFTLQAFHPGGLFDQPVAIHEVAGGKATRLRFASSDFEYRPPLDAAAFKDVTMPGVAGFRLHYPLNRTDYRDELIAFLGASYFRALGRGNVYGLSARGLAVDTAAGQQEEFPRFSTFYIERPQPGDRQMKIYAELDSPRVSGAYAFTISPGIETVIDVDARIFMRGDVTRLGIAPLTSMYLFGENDRIGFDDYRPEVHDSDGLAIRRESGERLWRPLMNPSRLALSFIGEVNPQGFGLIQRDRAFDNYLDTEADYERRPSLWIEPVGDWGRGTVMLAEIPSEKEIHDNIVAFWIPEARAKAGSEHSFRYRMTWASDVEGEDVLARVLRTRTGHGGTAASDPDPDHRKFVVEFAGGELENLGVESALEARIETGNADIRHQDLQKLGDSGRWRLVLDVMRADADKPVELRAALVLDGRPLSETWLYQWNGDV</sequence>
<proteinExistence type="inferred from homology"/>
<dbReference type="Gene3D" id="2.70.98.10">
    <property type="match status" value="1"/>
</dbReference>
<dbReference type="InterPro" id="IPR014718">
    <property type="entry name" value="GH-type_carb-bd"/>
</dbReference>
<accession>A0A839AH01</accession>
<dbReference type="GO" id="GO:0030246">
    <property type="term" value="F:carbohydrate binding"/>
    <property type="evidence" value="ECO:0007669"/>
    <property type="project" value="InterPro"/>
</dbReference>
<organism evidence="8 9">
    <name type="scientific">Stappia albiluteola</name>
    <dbReference type="NCBI Taxonomy" id="2758565"/>
    <lineage>
        <taxon>Bacteria</taxon>
        <taxon>Pseudomonadati</taxon>
        <taxon>Pseudomonadota</taxon>
        <taxon>Alphaproteobacteria</taxon>
        <taxon>Hyphomicrobiales</taxon>
        <taxon>Stappiaceae</taxon>
        <taxon>Stappia</taxon>
    </lineage>
</organism>
<dbReference type="Pfam" id="PF04349">
    <property type="entry name" value="MdoG"/>
    <property type="match status" value="1"/>
</dbReference>
<evidence type="ECO:0000256" key="1">
    <source>
        <dbReference type="ARBA" id="ARBA00004418"/>
    </source>
</evidence>
<feature type="domain" description="Glucan biosynthesis periplasmic MdoG C-terminal" evidence="7">
    <location>
        <begin position="41"/>
        <end position="521"/>
    </location>
</feature>
<dbReference type="SUPFAM" id="SSF74650">
    <property type="entry name" value="Galactose mutarotase-like"/>
    <property type="match status" value="1"/>
</dbReference>
<keyword evidence="5" id="KW-0732">Signal</keyword>
<comment type="similarity">
    <text evidence="3">Belongs to the OpgD/OpgG family.</text>
</comment>
<dbReference type="Proteomes" id="UP000541109">
    <property type="component" value="Unassembled WGS sequence"/>
</dbReference>